<evidence type="ECO:0000313" key="1">
    <source>
        <dbReference type="EMBL" id="KUK61054.1"/>
    </source>
</evidence>
<feature type="non-terminal residue" evidence="1">
    <location>
        <position position="268"/>
    </location>
</feature>
<comment type="caution">
    <text evidence="1">The sequence shown here is derived from an EMBL/GenBank/DDBJ whole genome shotgun (WGS) entry which is preliminary data.</text>
</comment>
<dbReference type="EMBL" id="LGGD01000173">
    <property type="protein sequence ID" value="KUK61054.1"/>
    <property type="molecule type" value="Genomic_DNA"/>
</dbReference>
<dbReference type="Proteomes" id="UP000054323">
    <property type="component" value="Unassembled WGS sequence"/>
</dbReference>
<sequence>MEFRTETVVLLTDDKLALRGVCTALSIPTEGVAEVELARSVLDAVSTLAGKTGGKAPLPEPQTPEYLAELRALSGNQLVKAIVARQSEIRGDVKKWQQTAQRIEERMPAWRHLTTLIDHAEGLAILDDVREQYDAVSERRSLLEDPDPVPPLLQKMRSGLRDALTEGAKMVTNAQEAVLAGLKDDALWRRLSESQQADLLSKHHLVMQSSPPLEDDAAIISRLKRTPLSSFPQMARLIERSLPDIRAEMAKLLEPKTVTVRLSSGVIV</sequence>
<dbReference type="AlphaFoldDB" id="A0A101GMC4"/>
<organism evidence="1 2">
    <name type="scientific">Methanoculleus marisnigri</name>
    <dbReference type="NCBI Taxonomy" id="2198"/>
    <lineage>
        <taxon>Archaea</taxon>
        <taxon>Methanobacteriati</taxon>
        <taxon>Methanobacteriota</taxon>
        <taxon>Stenosarchaea group</taxon>
        <taxon>Methanomicrobia</taxon>
        <taxon>Methanomicrobiales</taxon>
        <taxon>Methanomicrobiaceae</taxon>
        <taxon>Methanoculleus</taxon>
    </lineage>
</organism>
<reference evidence="2" key="1">
    <citation type="journal article" date="2015" name="MBio">
        <title>Genome-Resolved Metagenomic Analysis Reveals Roles for Candidate Phyla and Other Microbial Community Members in Biogeochemical Transformations in Oil Reservoirs.</title>
        <authorList>
            <person name="Hu P."/>
            <person name="Tom L."/>
            <person name="Singh A."/>
            <person name="Thomas B.C."/>
            <person name="Baker B.J."/>
            <person name="Piceno Y.M."/>
            <person name="Andersen G.L."/>
            <person name="Banfield J.F."/>
        </authorList>
    </citation>
    <scope>NUCLEOTIDE SEQUENCE [LARGE SCALE GENOMIC DNA]</scope>
</reference>
<proteinExistence type="predicted"/>
<evidence type="ECO:0000313" key="2">
    <source>
        <dbReference type="Proteomes" id="UP000054323"/>
    </source>
</evidence>
<gene>
    <name evidence="1" type="ORF">XD82_1330</name>
</gene>
<protein>
    <submittedName>
        <fullName evidence="1">Uncharacterized protein</fullName>
    </submittedName>
</protein>
<name>A0A101GMC4_9EURY</name>
<accession>A0A101GMC4</accession>